<sequence length="106" mass="11963">MVIVMSNKKKSPVLFPKYQTSLNQLGENIKLAAKRRKITQTLLSQRTGISRVTIRKMMHGDPAVAIGYYVMILGVLGLEQDFKYVAKDDELGRKLQDIALLRGKQS</sequence>
<proteinExistence type="predicted"/>
<evidence type="ECO:0000313" key="1">
    <source>
        <dbReference type="EMBL" id="AIL32423.1"/>
    </source>
</evidence>
<protein>
    <submittedName>
        <fullName evidence="1">XRE family transcriptional regulator</fullName>
    </submittedName>
</protein>
<dbReference type="EMBL" id="CP009238">
    <property type="protein sequence ID" value="AIL32423.1"/>
    <property type="molecule type" value="Genomic_DNA"/>
</dbReference>
<dbReference type="KEGG" id="bpsi:IX83_03055"/>
<name>A0A077DGW5_9BURK</name>
<dbReference type="AlphaFoldDB" id="A0A077DGW5"/>
<gene>
    <name evidence="1" type="ORF">IX83_03055</name>
</gene>
<evidence type="ECO:0000313" key="2">
    <source>
        <dbReference type="Proteomes" id="UP000028945"/>
    </source>
</evidence>
<keyword evidence="2" id="KW-1185">Reference proteome</keyword>
<dbReference type="InterPro" id="IPR001387">
    <property type="entry name" value="Cro/C1-type_HTH"/>
</dbReference>
<accession>A0A077DGW5</accession>
<dbReference type="InterPro" id="IPR010982">
    <property type="entry name" value="Lambda_DNA-bd_dom_sf"/>
</dbReference>
<organism evidence="1 2">
    <name type="scientific">Basilea psittacipulmonis DSM 24701</name>
    <dbReference type="NCBI Taxonomy" id="1072685"/>
    <lineage>
        <taxon>Bacteria</taxon>
        <taxon>Pseudomonadati</taxon>
        <taxon>Pseudomonadota</taxon>
        <taxon>Betaproteobacteria</taxon>
        <taxon>Burkholderiales</taxon>
        <taxon>Alcaligenaceae</taxon>
        <taxon>Basilea</taxon>
    </lineage>
</organism>
<dbReference type="Gene3D" id="1.10.260.40">
    <property type="entry name" value="lambda repressor-like DNA-binding domains"/>
    <property type="match status" value="1"/>
</dbReference>
<dbReference type="GO" id="GO:0003677">
    <property type="term" value="F:DNA binding"/>
    <property type="evidence" value="ECO:0007669"/>
    <property type="project" value="InterPro"/>
</dbReference>
<dbReference type="STRING" id="1072685.IX83_03055"/>
<dbReference type="HOGENOM" id="CLU_153788_1_3_4"/>
<dbReference type="eggNOG" id="COG1396">
    <property type="taxonomic scope" value="Bacteria"/>
</dbReference>
<reference evidence="1 2" key="1">
    <citation type="journal article" date="2014" name="BMC Genomics">
        <title>A genomic perspective on a new bacterial genus and species from the Alcaligenaceae family, Basilea psittacipulmonis.</title>
        <authorList>
            <person name="Whiteson K.L."/>
            <person name="Hernandez D."/>
            <person name="Lazarevic V."/>
            <person name="Gaia N."/>
            <person name="Farinelli L."/>
            <person name="Francois P."/>
            <person name="Pilo P."/>
            <person name="Frey J."/>
            <person name="Schrenzel J."/>
        </authorList>
    </citation>
    <scope>NUCLEOTIDE SEQUENCE [LARGE SCALE GENOMIC DNA]</scope>
    <source>
        <strain evidence="1 2">DSM 24701</strain>
    </source>
</reference>
<dbReference type="Proteomes" id="UP000028945">
    <property type="component" value="Chromosome"/>
</dbReference>
<dbReference type="CDD" id="cd00093">
    <property type="entry name" value="HTH_XRE"/>
    <property type="match status" value="1"/>
</dbReference>
<dbReference type="SUPFAM" id="SSF47413">
    <property type="entry name" value="lambda repressor-like DNA-binding domains"/>
    <property type="match status" value="1"/>
</dbReference>